<proteinExistence type="predicted"/>
<feature type="signal peptide" evidence="2">
    <location>
        <begin position="1"/>
        <end position="23"/>
    </location>
</feature>
<sequence>MKKFMTVVAASALTLAMSSTAFAGWQQDANGWRYMKTKDTWLTSQYTEDGYWVDVNGYWDGKPSNATQVTETSTNAPDGLAQYQVLGERILKVTNAVLDESKENYNATVDIYDTAFMSNEEIKEIKKGDTFELPGLGITVTAQNKANRSVVRSSKNSNSSKSSSESGYKVRLMDAEGNNYILSASRLRKVSADSSTTETVLRPVVSGIQVVVPVWRDSSRVNGTSRYSTTKSLMEKKMMFQGTFSGNILTSIQDTTYNYDTTNTPVYSEDAAHGHLYNKGEY</sequence>
<keyword evidence="4" id="KW-1185">Reference proteome</keyword>
<dbReference type="RefSeq" id="WP_106612057.1">
    <property type="nucleotide sequence ID" value="NZ_JAUSTO010000008.1"/>
</dbReference>
<accession>A0AAE4ALP3</accession>
<gene>
    <name evidence="3" type="ORF">J2S20_001440</name>
</gene>
<evidence type="ECO:0000313" key="3">
    <source>
        <dbReference type="EMBL" id="MDQ0152742.1"/>
    </source>
</evidence>
<reference evidence="3" key="1">
    <citation type="submission" date="2023-07" db="EMBL/GenBank/DDBJ databases">
        <title>Genomic Encyclopedia of Type Strains, Phase IV (KMG-IV): sequencing the most valuable type-strain genomes for metagenomic binning, comparative biology and taxonomic classification.</title>
        <authorList>
            <person name="Goeker M."/>
        </authorList>
    </citation>
    <scope>NUCLEOTIDE SEQUENCE</scope>
    <source>
        <strain evidence="3">DSM 19659</strain>
    </source>
</reference>
<keyword evidence="2" id="KW-0732">Signal</keyword>
<dbReference type="EMBL" id="JAUSTO010000008">
    <property type="protein sequence ID" value="MDQ0152742.1"/>
    <property type="molecule type" value="Genomic_DNA"/>
</dbReference>
<name>A0AAE4ALP3_9FIRM</name>
<protein>
    <submittedName>
        <fullName evidence="3">Uncharacterized protein</fullName>
    </submittedName>
</protein>
<feature type="chain" id="PRO_5042254295" evidence="2">
    <location>
        <begin position="24"/>
        <end position="282"/>
    </location>
</feature>
<evidence type="ECO:0000256" key="2">
    <source>
        <dbReference type="SAM" id="SignalP"/>
    </source>
</evidence>
<evidence type="ECO:0000256" key="1">
    <source>
        <dbReference type="SAM" id="MobiDB-lite"/>
    </source>
</evidence>
<organism evidence="3 4">
    <name type="scientific">Moryella indoligenes</name>
    <dbReference type="NCBI Taxonomy" id="371674"/>
    <lineage>
        <taxon>Bacteria</taxon>
        <taxon>Bacillati</taxon>
        <taxon>Bacillota</taxon>
        <taxon>Clostridia</taxon>
        <taxon>Lachnospirales</taxon>
        <taxon>Lachnospiraceae</taxon>
        <taxon>Moryella</taxon>
    </lineage>
</organism>
<feature type="region of interest" description="Disordered" evidence="1">
    <location>
        <begin position="149"/>
        <end position="168"/>
    </location>
</feature>
<evidence type="ECO:0000313" key="4">
    <source>
        <dbReference type="Proteomes" id="UP001241537"/>
    </source>
</evidence>
<dbReference type="Proteomes" id="UP001241537">
    <property type="component" value="Unassembled WGS sequence"/>
</dbReference>
<dbReference type="AlphaFoldDB" id="A0AAE4ALP3"/>
<comment type="caution">
    <text evidence="3">The sequence shown here is derived from an EMBL/GenBank/DDBJ whole genome shotgun (WGS) entry which is preliminary data.</text>
</comment>